<dbReference type="NCBIfam" id="TIGR01549">
    <property type="entry name" value="HAD-SF-IA-v1"/>
    <property type="match status" value="1"/>
</dbReference>
<dbReference type="InterPro" id="IPR051540">
    <property type="entry name" value="S-2-haloacid_dehalogenase"/>
</dbReference>
<dbReference type="NCBIfam" id="TIGR01493">
    <property type="entry name" value="HAD-SF-IA-v2"/>
    <property type="match status" value="1"/>
</dbReference>
<dbReference type="Gene3D" id="3.40.50.1000">
    <property type="entry name" value="HAD superfamily/HAD-like"/>
    <property type="match status" value="1"/>
</dbReference>
<evidence type="ECO:0000313" key="5">
    <source>
        <dbReference type="Proteomes" id="UP000885680"/>
    </source>
</evidence>
<dbReference type="PANTHER" id="PTHR43316:SF3">
    <property type="entry name" value="HALOACID DEHALOGENASE, TYPE II (AFU_ORTHOLOGUE AFUA_2G07750)-RELATED"/>
    <property type="match status" value="1"/>
</dbReference>
<dbReference type="InterPro" id="IPR006439">
    <property type="entry name" value="HAD-SF_hydro_IA"/>
</dbReference>
<dbReference type="SFLD" id="SFLDG01129">
    <property type="entry name" value="C1.5:_HAD__Beta-PGM__Phosphata"/>
    <property type="match status" value="1"/>
</dbReference>
<comment type="caution">
    <text evidence="4">The sequence shown here is derived from an EMBL/GenBank/DDBJ whole genome shotgun (WGS) entry which is preliminary data.</text>
</comment>
<evidence type="ECO:0000256" key="3">
    <source>
        <dbReference type="RuleBase" id="RU368077"/>
    </source>
</evidence>
<organism evidence="4 5">
    <name type="scientific">Aurantimonas coralicida</name>
    <dbReference type="NCBI Taxonomy" id="182270"/>
    <lineage>
        <taxon>Bacteria</taxon>
        <taxon>Pseudomonadati</taxon>
        <taxon>Pseudomonadota</taxon>
        <taxon>Alphaproteobacteria</taxon>
        <taxon>Hyphomicrobiales</taxon>
        <taxon>Aurantimonadaceae</taxon>
        <taxon>Aurantimonas</taxon>
    </lineage>
</organism>
<comment type="function">
    <text evidence="3">Catalyzes the hydrolytic dehalogenation of small (S)-2-haloalkanoic acids to yield the corresponding (R)-2-hydroxyalkanoic acids.</text>
</comment>
<dbReference type="InterPro" id="IPR036412">
    <property type="entry name" value="HAD-like_sf"/>
</dbReference>
<dbReference type="InterPro" id="IPR023198">
    <property type="entry name" value="PGP-like_dom2"/>
</dbReference>
<dbReference type="Proteomes" id="UP000885680">
    <property type="component" value="Unassembled WGS sequence"/>
</dbReference>
<dbReference type="AlphaFoldDB" id="A0A9C9NKX2"/>
<reference evidence="4" key="1">
    <citation type="journal article" date="2020" name="mSystems">
        <title>Genome- and Community-Level Interaction Insights into Carbon Utilization and Element Cycling Functions of Hydrothermarchaeota in Hydrothermal Sediment.</title>
        <authorList>
            <person name="Zhou Z."/>
            <person name="Liu Y."/>
            <person name="Xu W."/>
            <person name="Pan J."/>
            <person name="Luo Z.H."/>
            <person name="Li M."/>
        </authorList>
    </citation>
    <scope>NUCLEOTIDE SEQUENCE</scope>
    <source>
        <strain evidence="4">HyVt-347</strain>
    </source>
</reference>
<accession>A0A9C9NKX2</accession>
<dbReference type="NCBIfam" id="TIGR01428">
    <property type="entry name" value="HAD_type_II"/>
    <property type="match status" value="1"/>
</dbReference>
<dbReference type="EMBL" id="DRGN01000334">
    <property type="protein sequence ID" value="HEU03205.1"/>
    <property type="molecule type" value="Genomic_DNA"/>
</dbReference>
<dbReference type="GO" id="GO:0018784">
    <property type="term" value="F:(S)-2-haloacid dehalogenase activity"/>
    <property type="evidence" value="ECO:0007669"/>
    <property type="project" value="UniProtKB-UniRule"/>
</dbReference>
<protein>
    <recommendedName>
        <fullName evidence="3">(S)-2-haloacid dehalogenase</fullName>
        <ecNumber evidence="3">3.8.1.2</ecNumber>
    </recommendedName>
    <alternativeName>
        <fullName evidence="3">2-haloalkanoic acid dehalogenase</fullName>
    </alternativeName>
    <alternativeName>
        <fullName evidence="3">Halocarboxylic acid halidohydrolase</fullName>
    </alternativeName>
    <alternativeName>
        <fullName evidence="3">L-2-haloacid dehalogenase</fullName>
    </alternativeName>
</protein>
<comment type="similarity">
    <text evidence="1 3">Belongs to the HAD-like hydrolase superfamily. S-2-haloalkanoic acid dehalogenase family.</text>
</comment>
<proteinExistence type="inferred from homology"/>
<dbReference type="PRINTS" id="PR00413">
    <property type="entry name" value="HADHALOGNASE"/>
</dbReference>
<evidence type="ECO:0000256" key="2">
    <source>
        <dbReference type="ARBA" id="ARBA00022801"/>
    </source>
</evidence>
<dbReference type="PANTHER" id="PTHR43316">
    <property type="entry name" value="HYDROLASE, HALOACID DELAHOGENASE-RELATED"/>
    <property type="match status" value="1"/>
</dbReference>
<dbReference type="InterPro" id="IPR023214">
    <property type="entry name" value="HAD_sf"/>
</dbReference>
<name>A0A9C9NKX2_9HYPH</name>
<sequence>METGVKKLITFDVYSALFDIAGSIAPRVASRLSLPETDARAFFALWRDKQMERLQLSNSLDGERVPFRDATRQSFDYAVRLHRLEVSPDIREELVAAWDEIDPWPEAESVVRAVKDRGYQTAILSNGDEAMLKAVAGRIGNPFDHIFSSEHADRYKPHPAVYRLPQQRLGLSPAEILHVAGSRTDALGAAAAGLECYWSNRAGDAVLDPRYAPTYDARDLTDLAAILQAS</sequence>
<gene>
    <name evidence="4" type="ORF">ENH89_23405</name>
</gene>
<dbReference type="EC" id="3.8.1.2" evidence="3"/>
<dbReference type="InterPro" id="IPR006328">
    <property type="entry name" value="2-HAD"/>
</dbReference>
<keyword evidence="2 3" id="KW-0378">Hydrolase</keyword>
<dbReference type="Gene3D" id="1.10.150.240">
    <property type="entry name" value="Putative phosphatase, domain 2"/>
    <property type="match status" value="1"/>
</dbReference>
<evidence type="ECO:0000256" key="1">
    <source>
        <dbReference type="ARBA" id="ARBA00008106"/>
    </source>
</evidence>
<dbReference type="SUPFAM" id="SSF56784">
    <property type="entry name" value="HAD-like"/>
    <property type="match status" value="1"/>
</dbReference>
<evidence type="ECO:0000313" key="4">
    <source>
        <dbReference type="EMBL" id="HEU03205.1"/>
    </source>
</evidence>
<dbReference type="SFLD" id="SFLDS00003">
    <property type="entry name" value="Haloacid_Dehalogenase"/>
    <property type="match status" value="1"/>
</dbReference>
<dbReference type="Pfam" id="PF00702">
    <property type="entry name" value="Hydrolase"/>
    <property type="match status" value="1"/>
</dbReference>
<comment type="catalytic activity">
    <reaction evidence="3">
        <text>an (S)-2-haloacid + H2O = a (2R)-2-hydroxycarboxylate + a halide anion + H(+)</text>
        <dbReference type="Rhea" id="RHEA:11192"/>
        <dbReference type="ChEBI" id="CHEBI:15377"/>
        <dbReference type="ChEBI" id="CHEBI:15378"/>
        <dbReference type="ChEBI" id="CHEBI:16042"/>
        <dbReference type="ChEBI" id="CHEBI:58314"/>
        <dbReference type="ChEBI" id="CHEBI:137405"/>
        <dbReference type="EC" id="3.8.1.2"/>
    </reaction>
</comment>